<evidence type="ECO:0000259" key="5">
    <source>
        <dbReference type="PROSITE" id="PS50238"/>
    </source>
</evidence>
<dbReference type="CDD" id="cd13233">
    <property type="entry name" value="PH_ARHGAP9-like"/>
    <property type="match status" value="1"/>
</dbReference>
<dbReference type="Gene3D" id="2.30.29.30">
    <property type="entry name" value="Pleckstrin-homology domain (PH domain)/Phosphotyrosine-binding domain (PTB)"/>
    <property type="match status" value="1"/>
</dbReference>
<comment type="caution">
    <text evidence="6">The sequence shown here is derived from an EMBL/GenBank/DDBJ whole genome shotgun (WGS) entry which is preliminary data.</text>
</comment>
<feature type="region of interest" description="Disordered" evidence="2">
    <location>
        <begin position="281"/>
        <end position="341"/>
    </location>
</feature>
<feature type="compositionally biased region" description="Basic residues" evidence="2">
    <location>
        <begin position="577"/>
        <end position="586"/>
    </location>
</feature>
<gene>
    <name evidence="6" type="ORF">B4U80_04110</name>
</gene>
<dbReference type="OrthoDB" id="79452at2759"/>
<feature type="region of interest" description="Disordered" evidence="2">
    <location>
        <begin position="570"/>
        <end position="610"/>
    </location>
</feature>
<evidence type="ECO:0000256" key="1">
    <source>
        <dbReference type="ARBA" id="ARBA00022468"/>
    </source>
</evidence>
<dbReference type="PROSITE" id="PS50003">
    <property type="entry name" value="PH_DOMAIN"/>
    <property type="match status" value="1"/>
</dbReference>
<feature type="region of interest" description="Disordered" evidence="2">
    <location>
        <begin position="211"/>
        <end position="233"/>
    </location>
</feature>
<dbReference type="SMART" id="SM00456">
    <property type="entry name" value="WW"/>
    <property type="match status" value="3"/>
</dbReference>
<dbReference type="STRING" id="299467.A0A443SA23"/>
<dbReference type="PANTHER" id="PTHR23176:SF129">
    <property type="entry name" value="RHO GTPASE ACTIVATING PROTEIN AT 16F, ISOFORM E-RELATED"/>
    <property type="match status" value="1"/>
</dbReference>
<proteinExistence type="predicted"/>
<feature type="region of interest" description="Disordered" evidence="2">
    <location>
        <begin position="112"/>
        <end position="194"/>
    </location>
</feature>
<evidence type="ECO:0000259" key="4">
    <source>
        <dbReference type="PROSITE" id="PS50020"/>
    </source>
</evidence>
<dbReference type="EMBL" id="NCKV01004968">
    <property type="protein sequence ID" value="RWS24367.1"/>
    <property type="molecule type" value="Genomic_DNA"/>
</dbReference>
<dbReference type="InterPro" id="IPR001849">
    <property type="entry name" value="PH_domain"/>
</dbReference>
<feature type="compositionally biased region" description="Low complexity" evidence="2">
    <location>
        <begin position="295"/>
        <end position="305"/>
    </location>
</feature>
<dbReference type="InterPro" id="IPR036020">
    <property type="entry name" value="WW_dom_sf"/>
</dbReference>
<dbReference type="VEuPathDB" id="VectorBase:LDEU007673"/>
<dbReference type="InterPro" id="IPR008936">
    <property type="entry name" value="Rho_GTPase_activation_prot"/>
</dbReference>
<dbReference type="GO" id="GO:0007165">
    <property type="term" value="P:signal transduction"/>
    <property type="evidence" value="ECO:0007669"/>
    <property type="project" value="InterPro"/>
</dbReference>
<dbReference type="SMART" id="SM00233">
    <property type="entry name" value="PH"/>
    <property type="match status" value="1"/>
</dbReference>
<dbReference type="GO" id="GO:0005096">
    <property type="term" value="F:GTPase activator activity"/>
    <property type="evidence" value="ECO:0007669"/>
    <property type="project" value="UniProtKB-KW"/>
</dbReference>
<feature type="domain" description="WW" evidence="4">
    <location>
        <begin position="251"/>
        <end position="278"/>
    </location>
</feature>
<dbReference type="Pfam" id="PF00169">
    <property type="entry name" value="PH"/>
    <property type="match status" value="1"/>
</dbReference>
<organism evidence="6 7">
    <name type="scientific">Leptotrombidium deliense</name>
    <dbReference type="NCBI Taxonomy" id="299467"/>
    <lineage>
        <taxon>Eukaryota</taxon>
        <taxon>Metazoa</taxon>
        <taxon>Ecdysozoa</taxon>
        <taxon>Arthropoda</taxon>
        <taxon>Chelicerata</taxon>
        <taxon>Arachnida</taxon>
        <taxon>Acari</taxon>
        <taxon>Acariformes</taxon>
        <taxon>Trombidiformes</taxon>
        <taxon>Prostigmata</taxon>
        <taxon>Anystina</taxon>
        <taxon>Parasitengona</taxon>
        <taxon>Trombiculoidea</taxon>
        <taxon>Trombiculidae</taxon>
        <taxon>Leptotrombidium</taxon>
    </lineage>
</organism>
<dbReference type="SUPFAM" id="SSF51045">
    <property type="entry name" value="WW domain"/>
    <property type="match status" value="2"/>
</dbReference>
<feature type="compositionally biased region" description="Polar residues" evidence="2">
    <location>
        <begin position="319"/>
        <end position="328"/>
    </location>
</feature>
<keyword evidence="7" id="KW-1185">Reference proteome</keyword>
<feature type="compositionally biased region" description="Polar residues" evidence="2">
    <location>
        <begin position="136"/>
        <end position="149"/>
    </location>
</feature>
<reference evidence="6 7" key="1">
    <citation type="journal article" date="2018" name="Gigascience">
        <title>Genomes of trombidid mites reveal novel predicted allergens and laterally-transferred genes associated with secondary metabolism.</title>
        <authorList>
            <person name="Dong X."/>
            <person name="Chaisiri K."/>
            <person name="Xia D."/>
            <person name="Armstrong S.D."/>
            <person name="Fang Y."/>
            <person name="Donnelly M.J."/>
            <person name="Kadowaki T."/>
            <person name="McGarry J.W."/>
            <person name="Darby A.C."/>
            <person name="Makepeace B.L."/>
        </authorList>
    </citation>
    <scope>NUCLEOTIDE SEQUENCE [LARGE SCALE GENOMIC DNA]</scope>
    <source>
        <strain evidence="6">UoL-UT</strain>
    </source>
</reference>
<dbReference type="SUPFAM" id="SSF48350">
    <property type="entry name" value="GTPase activation domain, GAP"/>
    <property type="match status" value="1"/>
</dbReference>
<protein>
    <submittedName>
        <fullName evidence="6">Rho GTPase-activating protein 27-like protein</fullName>
    </submittedName>
</protein>
<dbReference type="PROSITE" id="PS01159">
    <property type="entry name" value="WW_DOMAIN_1"/>
    <property type="match status" value="1"/>
</dbReference>
<name>A0A443SA23_9ACAR</name>
<evidence type="ECO:0000313" key="7">
    <source>
        <dbReference type="Proteomes" id="UP000288716"/>
    </source>
</evidence>
<dbReference type="InterPro" id="IPR000198">
    <property type="entry name" value="RhoGAP_dom"/>
</dbReference>
<dbReference type="CDD" id="cd00201">
    <property type="entry name" value="WW"/>
    <property type="match status" value="1"/>
</dbReference>
<dbReference type="Gene3D" id="2.20.70.10">
    <property type="match status" value="1"/>
</dbReference>
<dbReference type="FunFam" id="1.10.555.10:FF:000071">
    <property type="entry name" value="Rho GTPase activating protein 27"/>
    <property type="match status" value="1"/>
</dbReference>
<dbReference type="InterPro" id="IPR001202">
    <property type="entry name" value="WW_dom"/>
</dbReference>
<dbReference type="PANTHER" id="PTHR23176">
    <property type="entry name" value="RHO/RAC/CDC GTPASE-ACTIVATING PROTEIN"/>
    <property type="match status" value="1"/>
</dbReference>
<feature type="domain" description="Rho-GAP" evidence="5">
    <location>
        <begin position="646"/>
        <end position="829"/>
    </location>
</feature>
<feature type="domain" description="PH" evidence="3">
    <location>
        <begin position="447"/>
        <end position="552"/>
    </location>
</feature>
<keyword evidence="1" id="KW-0343">GTPase activation</keyword>
<dbReference type="PROSITE" id="PS50020">
    <property type="entry name" value="WW_DOMAIN_2"/>
    <property type="match status" value="2"/>
</dbReference>
<dbReference type="InterPro" id="IPR050729">
    <property type="entry name" value="Rho-GAP"/>
</dbReference>
<dbReference type="Pfam" id="PF00620">
    <property type="entry name" value="RhoGAP"/>
    <property type="match status" value="1"/>
</dbReference>
<feature type="domain" description="WW" evidence="4">
    <location>
        <begin position="83"/>
        <end position="116"/>
    </location>
</feature>
<dbReference type="InterPro" id="IPR011993">
    <property type="entry name" value="PH-like_dom_sf"/>
</dbReference>
<dbReference type="SUPFAM" id="SSF50729">
    <property type="entry name" value="PH domain-like"/>
    <property type="match status" value="1"/>
</dbReference>
<evidence type="ECO:0000256" key="2">
    <source>
        <dbReference type="SAM" id="MobiDB-lite"/>
    </source>
</evidence>
<dbReference type="Proteomes" id="UP000288716">
    <property type="component" value="Unassembled WGS sequence"/>
</dbReference>
<dbReference type="GO" id="GO:0005737">
    <property type="term" value="C:cytoplasm"/>
    <property type="evidence" value="ECO:0007669"/>
    <property type="project" value="TreeGrafter"/>
</dbReference>
<accession>A0A443SA23</accession>
<dbReference type="SMART" id="SM00324">
    <property type="entry name" value="RhoGAP"/>
    <property type="match status" value="1"/>
</dbReference>
<dbReference type="PROSITE" id="PS50238">
    <property type="entry name" value="RHOGAP"/>
    <property type="match status" value="1"/>
</dbReference>
<dbReference type="AlphaFoldDB" id="A0A443SA23"/>
<dbReference type="Gene3D" id="1.10.555.10">
    <property type="entry name" value="Rho GTPase activation protein"/>
    <property type="match status" value="1"/>
</dbReference>
<evidence type="ECO:0000259" key="3">
    <source>
        <dbReference type="PROSITE" id="PS50003"/>
    </source>
</evidence>
<evidence type="ECO:0000313" key="6">
    <source>
        <dbReference type="EMBL" id="RWS24367.1"/>
    </source>
</evidence>
<feature type="compositionally biased region" description="Polar residues" evidence="2">
    <location>
        <begin position="593"/>
        <end position="604"/>
    </location>
</feature>
<sequence length="830" mass="94796">MKDKMDENSVHLQRSLSKSWSSRDMLFGDQTCDDLHNCDTNSCNDQCDNQINSRSASPPIYVNLPLSLNSSPPVPCAGTTPNRLLLNHWAEYMDTNGRKYYFNSITGDSSWKPPRMRSLVSRDEDEVTSHSEENLTDSSTASMSTLASNKESRGDRTPKPFSRTSKLRSKTRTMRDKRDQNTLYSPPSLTKGWSRHTDTISNTIYFVNNKTKGKPRTTSEDTSDTSEPLTPFSPIVNERGQVFTWDDLEKWFCKLDENGRLYFYEENGKTSFWELPELTDEQTADSTEKEKDECAANANSSADSSPIDGMKTPDAAANISKTDNSGRNSLPRKSHFVATPIIPSPAPMRHRFLGLERSIKAKSMAFLPTNDKQAALSGVMTKSVTKEYVNEGTQCSPIPPDPPSTLNEAKVRRTSVTLINKICHNRTKRFAYYVTMFDPIFHNLLEKLAKKGVLNRTKIMENGRRIRKNWCPCFVALTDYYLMLFRETKLITGTLKPEMTIELSGALIEWSQKSSRKNVFQVTTVAGQQILLQDDCPINCKSWFDAIRSAILKLPTAICSELNETESETRRGECKLKRSKSSKHFRKTDNNGKESPSAGSTPMFTNIPAEKKKKIRERLRQFLRRRPTLDIIREKGIYKDEPVFGCNLMTLCHSEKQNIPKFVKQCVEAIEKKDLKADGIYRACGNLSQVNQDNYSGIWTEEDVHVLTGALKLFFRDMKEPLFPCPLFDPLMRAICLTDKKAKFDAIYKLVKELPPPNYETLVFLLQHLLRVKDYSDENRMHIQNLAIVFGPTLMRPECDSNNFAYDIMLRMHSNQAIEFLLLQYNNIFE</sequence>
<dbReference type="Pfam" id="PF00397">
    <property type="entry name" value="WW"/>
    <property type="match status" value="1"/>
</dbReference>